<dbReference type="OMA" id="WSYILWQ"/>
<dbReference type="OrthoDB" id="46988at2759"/>
<evidence type="ECO:0000256" key="2">
    <source>
        <dbReference type="ARBA" id="ARBA00005194"/>
    </source>
</evidence>
<dbReference type="GO" id="GO:0030497">
    <property type="term" value="P:fatty acid elongation"/>
    <property type="evidence" value="ECO:0000318"/>
    <property type="project" value="GO_Central"/>
</dbReference>
<dbReference type="PhylomeDB" id="D6WKW4"/>
<dbReference type="GO" id="GO:0030148">
    <property type="term" value="P:sphingolipid biosynthetic process"/>
    <property type="evidence" value="ECO:0000318"/>
    <property type="project" value="GO_Central"/>
</dbReference>
<evidence type="ECO:0000313" key="15">
    <source>
        <dbReference type="EMBL" id="EFA03551.1"/>
    </source>
</evidence>
<dbReference type="HOGENOM" id="CLU_034302_2_2_1"/>
<dbReference type="EC" id="4.2.1.134" evidence="4 14"/>
<feature type="transmembrane region" description="Helical" evidence="14">
    <location>
        <begin position="146"/>
        <end position="170"/>
    </location>
</feature>
<comment type="function">
    <text evidence="14">Catalyzes the third of the four reactions of the long-chain fatty acids elongation cycle. This endoplasmic reticulum-bound enzymatic process, allows the addition of two carbons to the chain of long- and very long-chain fatty acids/VLCFAs per cycle. This enzyme catalyzes the dehydration of the 3-hydroxyacyl-CoA intermediate into trans-2,3-enoyl-CoA, within each cycle of fatty acid elongation. Thereby, it participates to the production of VLCFAs of different chain lengths that are involved in multiple biological processes as precursors of membrane lipids and lipid mediators.</text>
</comment>
<keyword evidence="5 14" id="KW-0444">Lipid biosynthesis</keyword>
<reference evidence="15 16" key="1">
    <citation type="journal article" date="2008" name="Nature">
        <title>The genome of the model beetle and pest Tribolium castaneum.</title>
        <authorList>
            <consortium name="Tribolium Genome Sequencing Consortium"/>
            <person name="Richards S."/>
            <person name="Gibbs R.A."/>
            <person name="Weinstock G.M."/>
            <person name="Brown S.J."/>
            <person name="Denell R."/>
            <person name="Beeman R.W."/>
            <person name="Gibbs R."/>
            <person name="Beeman R.W."/>
            <person name="Brown S.J."/>
            <person name="Bucher G."/>
            <person name="Friedrich M."/>
            <person name="Grimmelikhuijzen C.J."/>
            <person name="Klingler M."/>
            <person name="Lorenzen M."/>
            <person name="Richards S."/>
            <person name="Roth S."/>
            <person name="Schroder R."/>
            <person name="Tautz D."/>
            <person name="Zdobnov E.M."/>
            <person name="Muzny D."/>
            <person name="Gibbs R.A."/>
            <person name="Weinstock G.M."/>
            <person name="Attaway T."/>
            <person name="Bell S."/>
            <person name="Buhay C.J."/>
            <person name="Chandrabose M.N."/>
            <person name="Chavez D."/>
            <person name="Clerk-Blankenburg K.P."/>
            <person name="Cree A."/>
            <person name="Dao M."/>
            <person name="Davis C."/>
            <person name="Chacko J."/>
            <person name="Dinh H."/>
            <person name="Dugan-Rocha S."/>
            <person name="Fowler G."/>
            <person name="Garner T.T."/>
            <person name="Garnes J."/>
            <person name="Gnirke A."/>
            <person name="Hawes A."/>
            <person name="Hernandez J."/>
            <person name="Hines S."/>
            <person name="Holder M."/>
            <person name="Hume J."/>
            <person name="Jhangiani S.N."/>
            <person name="Joshi V."/>
            <person name="Khan Z.M."/>
            <person name="Jackson L."/>
            <person name="Kovar C."/>
            <person name="Kowis A."/>
            <person name="Lee S."/>
            <person name="Lewis L.R."/>
            <person name="Margolis J."/>
            <person name="Morgan M."/>
            <person name="Nazareth L.V."/>
            <person name="Nguyen N."/>
            <person name="Okwuonu G."/>
            <person name="Parker D."/>
            <person name="Richards S."/>
            <person name="Ruiz S.J."/>
            <person name="Santibanez J."/>
            <person name="Savard J."/>
            <person name="Scherer S.E."/>
            <person name="Schneider B."/>
            <person name="Sodergren E."/>
            <person name="Tautz D."/>
            <person name="Vattahil S."/>
            <person name="Villasana D."/>
            <person name="White C.S."/>
            <person name="Wright R."/>
            <person name="Park Y."/>
            <person name="Beeman R.W."/>
            <person name="Lord J."/>
            <person name="Oppert B."/>
            <person name="Lorenzen M."/>
            <person name="Brown S."/>
            <person name="Wang L."/>
            <person name="Savard J."/>
            <person name="Tautz D."/>
            <person name="Richards S."/>
            <person name="Weinstock G."/>
            <person name="Gibbs R.A."/>
            <person name="Liu Y."/>
            <person name="Worley K."/>
            <person name="Weinstock G."/>
            <person name="Elsik C.G."/>
            <person name="Reese J.T."/>
            <person name="Elhaik E."/>
            <person name="Landan G."/>
            <person name="Graur D."/>
            <person name="Arensburger P."/>
            <person name="Atkinson P."/>
            <person name="Beeman R.W."/>
            <person name="Beidler J."/>
            <person name="Brown S.J."/>
            <person name="Demuth J.P."/>
            <person name="Drury D.W."/>
            <person name="Du Y.Z."/>
            <person name="Fujiwara H."/>
            <person name="Lorenzen M."/>
            <person name="Maselli V."/>
            <person name="Osanai M."/>
            <person name="Park Y."/>
            <person name="Robertson H.M."/>
            <person name="Tu Z."/>
            <person name="Wang J.J."/>
            <person name="Wang S."/>
            <person name="Richards S."/>
            <person name="Song H."/>
            <person name="Zhang L."/>
            <person name="Sodergren E."/>
            <person name="Werner D."/>
            <person name="Stanke M."/>
            <person name="Morgenstern B."/>
            <person name="Solovyev V."/>
            <person name="Kosarev P."/>
            <person name="Brown G."/>
            <person name="Chen H.C."/>
            <person name="Ermolaeva O."/>
            <person name="Hlavina W."/>
            <person name="Kapustin Y."/>
            <person name="Kiryutin B."/>
            <person name="Kitts P."/>
            <person name="Maglott D."/>
            <person name="Pruitt K."/>
            <person name="Sapojnikov V."/>
            <person name="Souvorov A."/>
            <person name="Mackey A.J."/>
            <person name="Waterhouse R.M."/>
            <person name="Wyder S."/>
            <person name="Zdobnov E.M."/>
            <person name="Zdobnov E.M."/>
            <person name="Wyder S."/>
            <person name="Kriventseva E.V."/>
            <person name="Kadowaki T."/>
            <person name="Bork P."/>
            <person name="Aranda M."/>
            <person name="Bao R."/>
            <person name="Beermann A."/>
            <person name="Berns N."/>
            <person name="Bolognesi R."/>
            <person name="Bonneton F."/>
            <person name="Bopp D."/>
            <person name="Brown S.J."/>
            <person name="Bucher G."/>
            <person name="Butts T."/>
            <person name="Chaumot A."/>
            <person name="Denell R.E."/>
            <person name="Ferrier D.E."/>
            <person name="Friedrich M."/>
            <person name="Gordon C.M."/>
            <person name="Jindra M."/>
            <person name="Klingler M."/>
            <person name="Lan Q."/>
            <person name="Lattorff H.M."/>
            <person name="Laudet V."/>
            <person name="von Levetsow C."/>
            <person name="Liu Z."/>
            <person name="Lutz R."/>
            <person name="Lynch J.A."/>
            <person name="da Fonseca R.N."/>
            <person name="Posnien N."/>
            <person name="Reuter R."/>
            <person name="Roth S."/>
            <person name="Savard J."/>
            <person name="Schinko J.B."/>
            <person name="Schmitt C."/>
            <person name="Schoppmeier M."/>
            <person name="Schroder R."/>
            <person name="Shippy T.D."/>
            <person name="Simonnet F."/>
            <person name="Marques-Souza H."/>
            <person name="Tautz D."/>
            <person name="Tomoyasu Y."/>
            <person name="Trauner J."/>
            <person name="Van der Zee M."/>
            <person name="Vervoort M."/>
            <person name="Wittkopp N."/>
            <person name="Wimmer E.A."/>
            <person name="Yang X."/>
            <person name="Jones A.K."/>
            <person name="Sattelle D.B."/>
            <person name="Ebert P.R."/>
            <person name="Nelson D."/>
            <person name="Scott J.G."/>
            <person name="Beeman R.W."/>
            <person name="Muthukrishnan S."/>
            <person name="Kramer K.J."/>
            <person name="Arakane Y."/>
            <person name="Beeman R.W."/>
            <person name="Zhu Q."/>
            <person name="Hogenkamp D."/>
            <person name="Dixit R."/>
            <person name="Oppert B."/>
            <person name="Jiang H."/>
            <person name="Zou Z."/>
            <person name="Marshall J."/>
            <person name="Elpidina E."/>
            <person name="Vinokurov K."/>
            <person name="Oppert C."/>
            <person name="Zou Z."/>
            <person name="Evans J."/>
            <person name="Lu Z."/>
            <person name="Zhao P."/>
            <person name="Sumathipala N."/>
            <person name="Altincicek B."/>
            <person name="Vilcinskas A."/>
            <person name="Williams M."/>
            <person name="Hultmark D."/>
            <person name="Hetru C."/>
            <person name="Jiang H."/>
            <person name="Grimmelikhuijzen C.J."/>
            <person name="Hauser F."/>
            <person name="Cazzamali G."/>
            <person name="Williamson M."/>
            <person name="Park Y."/>
            <person name="Li B."/>
            <person name="Tanaka Y."/>
            <person name="Predel R."/>
            <person name="Neupert S."/>
            <person name="Schachtner J."/>
            <person name="Verleyen P."/>
            <person name="Raible F."/>
            <person name="Bork P."/>
            <person name="Friedrich M."/>
            <person name="Walden K.K."/>
            <person name="Robertson H.M."/>
            <person name="Angeli S."/>
            <person name="Foret S."/>
            <person name="Bucher G."/>
            <person name="Schuetz S."/>
            <person name="Maleszka R."/>
            <person name="Wimmer E.A."/>
            <person name="Beeman R.W."/>
            <person name="Lorenzen M."/>
            <person name="Tomoyasu Y."/>
            <person name="Miller S.C."/>
            <person name="Grossmann D."/>
            <person name="Bucher G."/>
        </authorList>
    </citation>
    <scope>NUCLEOTIDE SEQUENCE [LARGE SCALE GENOMIC DNA]</scope>
    <source>
        <strain evidence="15 16">Georgia GA2</strain>
    </source>
</reference>
<evidence type="ECO:0000256" key="13">
    <source>
        <dbReference type="ARBA" id="ARBA00036671"/>
    </source>
</evidence>
<dbReference type="STRING" id="7070.D6WKW4"/>
<evidence type="ECO:0000256" key="9">
    <source>
        <dbReference type="ARBA" id="ARBA00023098"/>
    </source>
</evidence>
<evidence type="ECO:0000256" key="5">
    <source>
        <dbReference type="ARBA" id="ARBA00022516"/>
    </source>
</evidence>
<evidence type="ECO:0000256" key="1">
    <source>
        <dbReference type="ARBA" id="ARBA00004141"/>
    </source>
</evidence>
<name>D6WKW4_TRICA</name>
<keyword evidence="16" id="KW-1185">Reference proteome</keyword>
<keyword evidence="12 14" id="KW-0456">Lyase</keyword>
<accession>D6WKW4</accession>
<dbReference type="AlphaFoldDB" id="D6WKW4"/>
<comment type="catalytic activity">
    <reaction evidence="13 14">
        <text>a very-long-chain (3R)-3-hydroxyacyl-CoA = a very-long-chain (2E)-enoyl-CoA + H2O</text>
        <dbReference type="Rhea" id="RHEA:45812"/>
        <dbReference type="ChEBI" id="CHEBI:15377"/>
        <dbReference type="ChEBI" id="CHEBI:83728"/>
        <dbReference type="ChEBI" id="CHEBI:85440"/>
        <dbReference type="EC" id="4.2.1.134"/>
    </reaction>
</comment>
<evidence type="ECO:0000256" key="11">
    <source>
        <dbReference type="ARBA" id="ARBA00023160"/>
    </source>
</evidence>
<evidence type="ECO:0000256" key="4">
    <source>
        <dbReference type="ARBA" id="ARBA00013122"/>
    </source>
</evidence>
<evidence type="ECO:0000256" key="12">
    <source>
        <dbReference type="ARBA" id="ARBA00023239"/>
    </source>
</evidence>
<protein>
    <recommendedName>
        <fullName evidence="4 14">Very-long-chain (3R)-3-hydroxyacyl-CoA dehydratase</fullName>
        <ecNumber evidence="4 14">4.2.1.134</ecNumber>
    </recommendedName>
</protein>
<keyword evidence="7 14" id="KW-0276">Fatty acid metabolism</keyword>
<gene>
    <name evidence="15" type="primary">AUGUSTUS-3.0.2_13556</name>
    <name evidence="15" type="ORF">TcasGA2_TC013556</name>
</gene>
<evidence type="ECO:0000256" key="3">
    <source>
        <dbReference type="ARBA" id="ARBA00007811"/>
    </source>
</evidence>
<evidence type="ECO:0000256" key="14">
    <source>
        <dbReference type="RuleBase" id="RU363109"/>
    </source>
</evidence>
<dbReference type="InterPro" id="IPR007482">
    <property type="entry name" value="Tyr_Pase-like_PTPLA"/>
</dbReference>
<comment type="similarity">
    <text evidence="3 14">Belongs to the very long-chain fatty acids dehydratase HACD family.</text>
</comment>
<comment type="subcellular location">
    <subcellularLocation>
        <location evidence="14">Endoplasmic reticulum membrane</location>
        <topology evidence="14">Multi-pass membrane protein</topology>
    </subcellularLocation>
    <subcellularLocation>
        <location evidence="1">Membrane</location>
        <topology evidence="1">Multi-pass membrane protein</topology>
    </subcellularLocation>
</comment>
<evidence type="ECO:0000256" key="10">
    <source>
        <dbReference type="ARBA" id="ARBA00023136"/>
    </source>
</evidence>
<dbReference type="PANTHER" id="PTHR11035:SF3">
    <property type="entry name" value="VERY-LONG-CHAIN (3R)-3-HYDROXYACYL-COA DEHYDRATASE"/>
    <property type="match status" value="1"/>
</dbReference>
<dbReference type="KEGG" id="tca:656186"/>
<dbReference type="GO" id="GO:0042761">
    <property type="term" value="P:very long-chain fatty acid biosynthetic process"/>
    <property type="evidence" value="ECO:0000318"/>
    <property type="project" value="GO_Central"/>
</dbReference>
<feature type="transmembrane region" description="Helical" evidence="14">
    <location>
        <begin position="21"/>
        <end position="41"/>
    </location>
</feature>
<dbReference type="EMBL" id="KQ971343">
    <property type="protein sequence ID" value="EFA03551.1"/>
    <property type="molecule type" value="Genomic_DNA"/>
</dbReference>
<keyword evidence="10 14" id="KW-0472">Membrane</keyword>
<organism evidence="15 16">
    <name type="scientific">Tribolium castaneum</name>
    <name type="common">Red flour beetle</name>
    <dbReference type="NCBI Taxonomy" id="7070"/>
    <lineage>
        <taxon>Eukaryota</taxon>
        <taxon>Metazoa</taxon>
        <taxon>Ecdysozoa</taxon>
        <taxon>Arthropoda</taxon>
        <taxon>Hexapoda</taxon>
        <taxon>Insecta</taxon>
        <taxon>Pterygota</taxon>
        <taxon>Neoptera</taxon>
        <taxon>Endopterygota</taxon>
        <taxon>Coleoptera</taxon>
        <taxon>Polyphaga</taxon>
        <taxon>Cucujiformia</taxon>
        <taxon>Tenebrionidae</taxon>
        <taxon>Tenebrionidae incertae sedis</taxon>
        <taxon>Tribolium</taxon>
    </lineage>
</organism>
<dbReference type="Pfam" id="PF04387">
    <property type="entry name" value="PTPLA"/>
    <property type="match status" value="1"/>
</dbReference>
<keyword evidence="8 14" id="KW-1133">Transmembrane helix</keyword>
<dbReference type="Proteomes" id="UP000007266">
    <property type="component" value="Linkage group 5"/>
</dbReference>
<dbReference type="InParanoid" id="D6WKW4"/>
<dbReference type="PANTHER" id="PTHR11035">
    <property type="entry name" value="VERY-LONG-CHAIN (3R)-3-HYDROXYACYL-COA DEHYDRATASE"/>
    <property type="match status" value="1"/>
</dbReference>
<dbReference type="GO" id="GO:0018812">
    <property type="term" value="F:3-hydroxyacyl-CoA dehydratase activity"/>
    <property type="evidence" value="ECO:0000318"/>
    <property type="project" value="GO_Central"/>
</dbReference>
<dbReference type="FunCoup" id="D6WKW4">
    <property type="interactions" value="680"/>
</dbReference>
<evidence type="ECO:0000256" key="7">
    <source>
        <dbReference type="ARBA" id="ARBA00022832"/>
    </source>
</evidence>
<proteinExistence type="inferred from homology"/>
<dbReference type="GO" id="GO:0005789">
    <property type="term" value="C:endoplasmic reticulum membrane"/>
    <property type="evidence" value="ECO:0000318"/>
    <property type="project" value="GO_Central"/>
</dbReference>
<reference evidence="15 16" key="2">
    <citation type="journal article" date="2010" name="Nucleic Acids Res.">
        <title>BeetleBase in 2010: revisions to provide comprehensive genomic information for Tribolium castaneum.</title>
        <authorList>
            <person name="Kim H.S."/>
            <person name="Murphy T."/>
            <person name="Xia J."/>
            <person name="Caragea D."/>
            <person name="Park Y."/>
            <person name="Beeman R.W."/>
            <person name="Lorenzen M.D."/>
            <person name="Butcher S."/>
            <person name="Manak J.R."/>
            <person name="Brown S.J."/>
        </authorList>
    </citation>
    <scope>GENOME REANNOTATION</scope>
    <source>
        <strain evidence="15 16">Georgia GA2</strain>
    </source>
</reference>
<sequence length="233" mass="26345">MANAKPSNKPKKEISAFAKTYLIGYNFIETIGWSYLLYLLVSYHLSPSKSQSLYDTVKWSLIIFQNAAVLEVVHTLIRIVPSNPLITAMQVASRVIVVCGVILATKAGRETIGLHLALAAWSVTEIIRYGNYTLNLTGGVPFIVTWLRYTTFIVLYPIGVTGELLCIYAAQKEVGETKIFTIEMPNALNFTFDYQKVLWGLMLLYIPLFPKLYMHMWTLRRKVLGGGQQKKDK</sequence>
<keyword evidence="14" id="KW-0256">Endoplasmic reticulum</keyword>
<keyword evidence="11 14" id="KW-0275">Fatty acid biosynthesis</keyword>
<keyword evidence="9 14" id="KW-0443">Lipid metabolism</keyword>
<keyword evidence="6 14" id="KW-0812">Transmembrane</keyword>
<evidence type="ECO:0000256" key="8">
    <source>
        <dbReference type="ARBA" id="ARBA00022989"/>
    </source>
</evidence>
<feature type="transmembrane region" description="Helical" evidence="14">
    <location>
        <begin position="197"/>
        <end position="214"/>
    </location>
</feature>
<evidence type="ECO:0000313" key="16">
    <source>
        <dbReference type="Proteomes" id="UP000007266"/>
    </source>
</evidence>
<evidence type="ECO:0000256" key="6">
    <source>
        <dbReference type="ARBA" id="ARBA00022692"/>
    </source>
</evidence>
<comment type="pathway">
    <text evidence="2 14">Lipid metabolism; fatty acid biosynthesis.</text>
</comment>
<comment type="caution">
    <text evidence="14">Lacks conserved residue(s) required for the propagation of feature annotation.</text>
</comment>
<dbReference type="eggNOG" id="KOG3187">
    <property type="taxonomic scope" value="Eukaryota"/>
</dbReference>
<dbReference type="UniPathway" id="UPA00094"/>
<dbReference type="GO" id="GO:0102158">
    <property type="term" value="F:very-long-chain (3R)-3-hydroxyacyl-CoA dehydratase activity"/>
    <property type="evidence" value="ECO:0007669"/>
    <property type="project" value="UniProtKB-EC"/>
</dbReference>